<dbReference type="RefSeq" id="WP_184749198.1">
    <property type="nucleotide sequence ID" value="NZ_BAAAJR010000008.1"/>
</dbReference>
<keyword evidence="1" id="KW-0285">Flavoprotein</keyword>
<keyword evidence="4" id="KW-1185">Reference proteome</keyword>
<gene>
    <name evidence="3" type="ORF">HD594_000234</name>
</gene>
<dbReference type="InterPro" id="IPR029039">
    <property type="entry name" value="Flavoprotein-like_sf"/>
</dbReference>
<sequence length="148" mass="15804">MKIVALYGTESGHAEEVAFALRKSLTGHEVEAVNMADAATDVFEPGPLFLIACATHGGGELPGFAQFLHDDLIDLHPNLSGVRYAMFGLGDTSYGEKYNRGSKQFDELLTGLGAERVGPFGEHDELSRQDPGKLGVTWAREVLAAIGA</sequence>
<dbReference type="PROSITE" id="PS50902">
    <property type="entry name" value="FLAVODOXIN_LIKE"/>
    <property type="match status" value="1"/>
</dbReference>
<dbReference type="Pfam" id="PF00258">
    <property type="entry name" value="Flavodoxin_1"/>
    <property type="match status" value="1"/>
</dbReference>
<dbReference type="GO" id="GO:0005829">
    <property type="term" value="C:cytosol"/>
    <property type="evidence" value="ECO:0007669"/>
    <property type="project" value="TreeGrafter"/>
</dbReference>
<evidence type="ECO:0000313" key="3">
    <source>
        <dbReference type="EMBL" id="MBB6389921.1"/>
    </source>
</evidence>
<feature type="domain" description="Flavodoxin-like" evidence="2">
    <location>
        <begin position="3"/>
        <end position="143"/>
    </location>
</feature>
<organism evidence="3 4">
    <name type="scientific">Microbacterium thalassium</name>
    <dbReference type="NCBI Taxonomy" id="362649"/>
    <lineage>
        <taxon>Bacteria</taxon>
        <taxon>Bacillati</taxon>
        <taxon>Actinomycetota</taxon>
        <taxon>Actinomycetes</taxon>
        <taxon>Micrococcales</taxon>
        <taxon>Microbacteriaceae</taxon>
        <taxon>Microbacterium</taxon>
    </lineage>
</organism>
<dbReference type="PANTHER" id="PTHR19384">
    <property type="entry name" value="NITRIC OXIDE SYNTHASE-RELATED"/>
    <property type="match status" value="1"/>
</dbReference>
<dbReference type="GO" id="GO:0050660">
    <property type="term" value="F:flavin adenine dinucleotide binding"/>
    <property type="evidence" value="ECO:0007669"/>
    <property type="project" value="TreeGrafter"/>
</dbReference>
<dbReference type="GO" id="GO:0016491">
    <property type="term" value="F:oxidoreductase activity"/>
    <property type="evidence" value="ECO:0007669"/>
    <property type="project" value="TreeGrafter"/>
</dbReference>
<dbReference type="GO" id="GO:0010181">
    <property type="term" value="F:FMN binding"/>
    <property type="evidence" value="ECO:0007669"/>
    <property type="project" value="InterPro"/>
</dbReference>
<protein>
    <submittedName>
        <fullName evidence="3">MioC protein</fullName>
    </submittedName>
</protein>
<evidence type="ECO:0000313" key="4">
    <source>
        <dbReference type="Proteomes" id="UP000537775"/>
    </source>
</evidence>
<dbReference type="InterPro" id="IPR001094">
    <property type="entry name" value="Flavdoxin-like"/>
</dbReference>
<dbReference type="EMBL" id="JACHML010000001">
    <property type="protein sequence ID" value="MBB6389921.1"/>
    <property type="molecule type" value="Genomic_DNA"/>
</dbReference>
<dbReference type="InterPro" id="IPR008254">
    <property type="entry name" value="Flavodoxin/NO_synth"/>
</dbReference>
<evidence type="ECO:0000259" key="2">
    <source>
        <dbReference type="PROSITE" id="PS50902"/>
    </source>
</evidence>
<reference evidence="3 4" key="1">
    <citation type="submission" date="2020-08" db="EMBL/GenBank/DDBJ databases">
        <title>Sequencing the genomes of 1000 actinobacteria strains.</title>
        <authorList>
            <person name="Klenk H.-P."/>
        </authorList>
    </citation>
    <scope>NUCLEOTIDE SEQUENCE [LARGE SCALE GENOMIC DNA]</scope>
    <source>
        <strain evidence="3 4">DSM 12511</strain>
    </source>
</reference>
<accession>A0A7X0FMW6</accession>
<proteinExistence type="predicted"/>
<name>A0A7X0FMW6_9MICO</name>
<dbReference type="Gene3D" id="3.40.50.360">
    <property type="match status" value="1"/>
</dbReference>
<evidence type="ECO:0000256" key="1">
    <source>
        <dbReference type="ARBA" id="ARBA00022630"/>
    </source>
</evidence>
<comment type="caution">
    <text evidence="3">The sequence shown here is derived from an EMBL/GenBank/DDBJ whole genome shotgun (WGS) entry which is preliminary data.</text>
</comment>
<dbReference type="Proteomes" id="UP000537775">
    <property type="component" value="Unassembled WGS sequence"/>
</dbReference>
<dbReference type="AlphaFoldDB" id="A0A7X0FMW6"/>
<dbReference type="PRINTS" id="PR00369">
    <property type="entry name" value="FLAVODOXIN"/>
</dbReference>
<dbReference type="SUPFAM" id="SSF52218">
    <property type="entry name" value="Flavoproteins"/>
    <property type="match status" value="1"/>
</dbReference>